<keyword evidence="11" id="KW-0408">Iron</keyword>
<dbReference type="OrthoDB" id="420380at2759"/>
<dbReference type="Pfam" id="PF08336">
    <property type="entry name" value="P4Ha_N"/>
    <property type="match status" value="1"/>
</dbReference>
<dbReference type="PROSITE" id="PS51471">
    <property type="entry name" value="FE2OG_OXY"/>
    <property type="match status" value="1"/>
</dbReference>
<evidence type="ECO:0000259" key="13">
    <source>
        <dbReference type="PROSITE" id="PS51471"/>
    </source>
</evidence>
<keyword evidence="8" id="KW-0847">Vitamin C</keyword>
<dbReference type="Gene3D" id="2.60.120.620">
    <property type="entry name" value="q2cbj1_9rhob like domain"/>
    <property type="match status" value="1"/>
</dbReference>
<dbReference type="PANTHER" id="PTHR10869:SF244">
    <property type="entry name" value="PROLYL 4-HYDROXYLASE SUBUNIT ALPHA-2"/>
    <property type="match status" value="1"/>
</dbReference>
<keyword evidence="9" id="KW-0223">Dioxygenase</keyword>
<gene>
    <name evidence="14" type="ORF">CAPTEDRAFT_174752</name>
</gene>
<dbReference type="InterPro" id="IPR006620">
    <property type="entry name" value="Pro_4_hyd_alph"/>
</dbReference>
<dbReference type="EC" id="1.14.11.2" evidence="5"/>
<evidence type="ECO:0000313" key="15">
    <source>
        <dbReference type="EnsemblMetazoa" id="CapteP174752"/>
    </source>
</evidence>
<evidence type="ECO:0000313" key="16">
    <source>
        <dbReference type="Proteomes" id="UP000014760"/>
    </source>
</evidence>
<feature type="domain" description="Fe2OG dioxygenase" evidence="13">
    <location>
        <begin position="400"/>
        <end position="511"/>
    </location>
</feature>
<reference evidence="14 16" key="2">
    <citation type="journal article" date="2013" name="Nature">
        <title>Insights into bilaterian evolution from three spiralian genomes.</title>
        <authorList>
            <person name="Simakov O."/>
            <person name="Marletaz F."/>
            <person name="Cho S.J."/>
            <person name="Edsinger-Gonzales E."/>
            <person name="Havlak P."/>
            <person name="Hellsten U."/>
            <person name="Kuo D.H."/>
            <person name="Larsson T."/>
            <person name="Lv J."/>
            <person name="Arendt D."/>
            <person name="Savage R."/>
            <person name="Osoegawa K."/>
            <person name="de Jong P."/>
            <person name="Grimwood J."/>
            <person name="Chapman J.A."/>
            <person name="Shapiro H."/>
            <person name="Aerts A."/>
            <person name="Otillar R.P."/>
            <person name="Terry A.Y."/>
            <person name="Boore J.L."/>
            <person name="Grigoriev I.V."/>
            <person name="Lindberg D.R."/>
            <person name="Seaver E.C."/>
            <person name="Weisblat D.A."/>
            <person name="Putnam N.H."/>
            <person name="Rokhsar D.S."/>
        </authorList>
    </citation>
    <scope>NUCLEOTIDE SEQUENCE</scope>
    <source>
        <strain evidence="14 16">I ESC-2004</strain>
    </source>
</reference>
<dbReference type="FunFam" id="2.60.120.620:FF:000011">
    <property type="entry name" value="Prolyl alpha subunit"/>
    <property type="match status" value="1"/>
</dbReference>
<dbReference type="InterPro" id="IPR045054">
    <property type="entry name" value="P4HA-like"/>
</dbReference>
<dbReference type="Proteomes" id="UP000014760">
    <property type="component" value="Unassembled WGS sequence"/>
</dbReference>
<dbReference type="SMART" id="SM00702">
    <property type="entry name" value="P4Hc"/>
    <property type="match status" value="1"/>
</dbReference>
<evidence type="ECO:0000256" key="1">
    <source>
        <dbReference type="ARBA" id="ARBA00001961"/>
    </source>
</evidence>
<dbReference type="Gene3D" id="1.25.40.10">
    <property type="entry name" value="Tetratricopeptide repeat domain"/>
    <property type="match status" value="1"/>
</dbReference>
<dbReference type="AlphaFoldDB" id="R7UVX5"/>
<comment type="subcellular location">
    <subcellularLocation>
        <location evidence="3">Endoplasmic reticulum lumen</location>
    </subcellularLocation>
</comment>
<reference evidence="16" key="1">
    <citation type="submission" date="2012-12" db="EMBL/GenBank/DDBJ databases">
        <authorList>
            <person name="Hellsten U."/>
            <person name="Grimwood J."/>
            <person name="Chapman J.A."/>
            <person name="Shapiro H."/>
            <person name="Aerts A."/>
            <person name="Otillar R.P."/>
            <person name="Terry A.Y."/>
            <person name="Boore J.L."/>
            <person name="Simakov O."/>
            <person name="Marletaz F."/>
            <person name="Cho S.-J."/>
            <person name="Edsinger-Gonzales E."/>
            <person name="Havlak P."/>
            <person name="Kuo D.-H."/>
            <person name="Larsson T."/>
            <person name="Lv J."/>
            <person name="Arendt D."/>
            <person name="Savage R."/>
            <person name="Osoegawa K."/>
            <person name="de Jong P."/>
            <person name="Lindberg D.R."/>
            <person name="Seaver E.C."/>
            <person name="Weisblat D.A."/>
            <person name="Putnam N.H."/>
            <person name="Grigoriev I.V."/>
            <person name="Rokhsar D.S."/>
        </authorList>
    </citation>
    <scope>NUCLEOTIDE SEQUENCE</scope>
    <source>
        <strain evidence="16">I ESC-2004</strain>
    </source>
</reference>
<evidence type="ECO:0000256" key="11">
    <source>
        <dbReference type="ARBA" id="ARBA00023004"/>
    </source>
</evidence>
<dbReference type="EMBL" id="KB297234">
    <property type="protein sequence ID" value="ELU10773.1"/>
    <property type="molecule type" value="Genomic_DNA"/>
</dbReference>
<dbReference type="GO" id="GO:0005788">
    <property type="term" value="C:endoplasmic reticulum lumen"/>
    <property type="evidence" value="ECO:0007669"/>
    <property type="project" value="UniProtKB-SubCell"/>
</dbReference>
<dbReference type="InterPro" id="IPR044862">
    <property type="entry name" value="Pro_4_hyd_alph_FE2OG_OXY"/>
</dbReference>
<evidence type="ECO:0000256" key="6">
    <source>
        <dbReference type="ARBA" id="ARBA00022723"/>
    </source>
</evidence>
<evidence type="ECO:0000256" key="3">
    <source>
        <dbReference type="ARBA" id="ARBA00004319"/>
    </source>
</evidence>
<keyword evidence="12" id="KW-0325">Glycoprotein</keyword>
<comment type="cofactor">
    <cofactor evidence="1">
        <name>L-ascorbate</name>
        <dbReference type="ChEBI" id="CHEBI:38290"/>
    </cofactor>
</comment>
<evidence type="ECO:0000256" key="9">
    <source>
        <dbReference type="ARBA" id="ARBA00022964"/>
    </source>
</evidence>
<name>R7UVX5_CAPTE</name>
<comment type="function">
    <text evidence="2">Catalyzes the post-translational formation of 4-hydroxyproline in -Xaa-Pro-Gly- sequences in collagens and other proteins.</text>
</comment>
<sequence length="525" mass="58448">MLLQWELVNSEVFSSSANIEMLVAAQDLMMLEMETYVRREESRLAAIKRSLERIRNETHLAPSSSSSLSASRHFSTASYVGHPVNALHIISRWGDVQEQASMGGDLWTVTRRELHTDLSVTLPDSRDFFGSIEALVRLQETYQLPTSELANGVVHGDSADHPMSGFEMYAMGKASLRAGSFGQAVQWLDLAIAAKDGSFSPEDAMADLADAYQLIADYSTAVNVLQLAHENAPGNEAIASKLEDFRRINNTMGSTKAKTAWRRPKLKSTKAYEALCRGEQLKLPDVDSEQQALKCRYKPGILPFVRYKEEMLNRKPHIVLFHDVMSDAEAKTMKMEAMHKLERAHVADNENKHGHSASAKRISQVSWLWDDHANKTIHQLSRRVADITGLQTGVVSGLHSAEPFQILNYGIGGQYEPHVDYFAGNHSHSSLPEHVRASGNRLATFMFYLNDVHAGGATVFPKLKVGIPPTKNGAAFWYNIGLNGDVDPLTEHAGCPVLLGQKWVANKWIHEHGQDQYRTCRAPYS</sequence>
<keyword evidence="7" id="KW-0256">Endoplasmic reticulum</keyword>
<dbReference type="PANTHER" id="PTHR10869">
    <property type="entry name" value="PROLYL 4-HYDROXYLASE ALPHA SUBUNIT"/>
    <property type="match status" value="1"/>
</dbReference>
<evidence type="ECO:0000256" key="12">
    <source>
        <dbReference type="ARBA" id="ARBA00023180"/>
    </source>
</evidence>
<organism evidence="14">
    <name type="scientific">Capitella teleta</name>
    <name type="common">Polychaete worm</name>
    <dbReference type="NCBI Taxonomy" id="283909"/>
    <lineage>
        <taxon>Eukaryota</taxon>
        <taxon>Metazoa</taxon>
        <taxon>Spiralia</taxon>
        <taxon>Lophotrochozoa</taxon>
        <taxon>Annelida</taxon>
        <taxon>Polychaeta</taxon>
        <taxon>Sedentaria</taxon>
        <taxon>Scolecida</taxon>
        <taxon>Capitellidae</taxon>
        <taxon>Capitella</taxon>
    </lineage>
</organism>
<dbReference type="EMBL" id="AMQN01000904">
    <property type="status" value="NOT_ANNOTATED_CDS"/>
    <property type="molecule type" value="Genomic_DNA"/>
</dbReference>
<dbReference type="InterPro" id="IPR013547">
    <property type="entry name" value="P4H_N"/>
</dbReference>
<keyword evidence="10" id="KW-0560">Oxidoreductase</keyword>
<proteinExistence type="inferred from homology"/>
<dbReference type="InterPro" id="IPR005123">
    <property type="entry name" value="Oxoglu/Fe-dep_dioxygenase_dom"/>
</dbReference>
<evidence type="ECO:0000256" key="2">
    <source>
        <dbReference type="ARBA" id="ARBA00002035"/>
    </source>
</evidence>
<dbReference type="HOGENOM" id="CLU_024155_1_1_1"/>
<evidence type="ECO:0000256" key="5">
    <source>
        <dbReference type="ARBA" id="ARBA00012269"/>
    </source>
</evidence>
<comment type="similarity">
    <text evidence="4">Belongs to the P4HA family.</text>
</comment>
<evidence type="ECO:0000256" key="8">
    <source>
        <dbReference type="ARBA" id="ARBA00022896"/>
    </source>
</evidence>
<evidence type="ECO:0000256" key="4">
    <source>
        <dbReference type="ARBA" id="ARBA00006511"/>
    </source>
</evidence>
<evidence type="ECO:0000313" key="14">
    <source>
        <dbReference type="EMBL" id="ELU10773.1"/>
    </source>
</evidence>
<dbReference type="GO" id="GO:0005506">
    <property type="term" value="F:iron ion binding"/>
    <property type="evidence" value="ECO:0007669"/>
    <property type="project" value="InterPro"/>
</dbReference>
<evidence type="ECO:0000256" key="10">
    <source>
        <dbReference type="ARBA" id="ARBA00023002"/>
    </source>
</evidence>
<accession>R7UVX5</accession>
<dbReference type="EnsemblMetazoa" id="CapteT174752">
    <property type="protein sequence ID" value="CapteP174752"/>
    <property type="gene ID" value="CapteG174752"/>
</dbReference>
<protein>
    <recommendedName>
        <fullName evidence="5">procollagen-proline 4-dioxygenase</fullName>
        <ecNumber evidence="5">1.14.11.2</ecNumber>
    </recommendedName>
</protein>
<keyword evidence="6" id="KW-0479">Metal-binding</keyword>
<dbReference type="Gene3D" id="6.10.140.1460">
    <property type="match status" value="1"/>
</dbReference>
<dbReference type="InterPro" id="IPR011990">
    <property type="entry name" value="TPR-like_helical_dom_sf"/>
</dbReference>
<dbReference type="GO" id="GO:0004656">
    <property type="term" value="F:procollagen-proline 4-dioxygenase activity"/>
    <property type="evidence" value="ECO:0007669"/>
    <property type="project" value="UniProtKB-EC"/>
</dbReference>
<evidence type="ECO:0000256" key="7">
    <source>
        <dbReference type="ARBA" id="ARBA00022824"/>
    </source>
</evidence>
<dbReference type="GO" id="GO:0031418">
    <property type="term" value="F:L-ascorbic acid binding"/>
    <property type="evidence" value="ECO:0007669"/>
    <property type="project" value="UniProtKB-KW"/>
</dbReference>
<dbReference type="STRING" id="283909.R7UVX5"/>
<dbReference type="Pfam" id="PF13640">
    <property type="entry name" value="2OG-FeII_Oxy_3"/>
    <property type="match status" value="1"/>
</dbReference>
<keyword evidence="16" id="KW-1185">Reference proteome</keyword>
<dbReference type="OMA" id="RAVLSWW"/>
<dbReference type="SUPFAM" id="SSF48452">
    <property type="entry name" value="TPR-like"/>
    <property type="match status" value="1"/>
</dbReference>
<reference evidence="15" key="3">
    <citation type="submission" date="2015-06" db="UniProtKB">
        <authorList>
            <consortium name="EnsemblMetazoa"/>
        </authorList>
    </citation>
    <scope>IDENTIFICATION</scope>
</reference>